<dbReference type="RefSeq" id="WP_092467077.1">
    <property type="nucleotide sequence ID" value="NZ_FNCZ01000002.1"/>
</dbReference>
<dbReference type="InterPro" id="IPR011604">
    <property type="entry name" value="PDDEXK-like_dom_sf"/>
</dbReference>
<evidence type="ECO:0000256" key="1">
    <source>
        <dbReference type="SAM" id="Phobius"/>
    </source>
</evidence>
<proteinExistence type="predicted"/>
<evidence type="ECO:0000313" key="2">
    <source>
        <dbReference type="EMBL" id="SDH29845.1"/>
    </source>
</evidence>
<protein>
    <recommendedName>
        <fullName evidence="4">PD-(D/E)XK nuclease superfamily protein</fullName>
    </recommendedName>
</protein>
<dbReference type="Gene3D" id="3.90.320.10">
    <property type="match status" value="1"/>
</dbReference>
<keyword evidence="1" id="KW-0812">Transmembrane</keyword>
<reference evidence="3" key="1">
    <citation type="submission" date="2016-10" db="EMBL/GenBank/DDBJ databases">
        <authorList>
            <person name="Varghese N."/>
            <person name="Submissions S."/>
        </authorList>
    </citation>
    <scope>NUCLEOTIDE SEQUENCE [LARGE SCALE GENOMIC DNA]</scope>
    <source>
        <strain evidence="3">DSM 15363</strain>
    </source>
</reference>
<dbReference type="AlphaFoldDB" id="A0A1G8B9I1"/>
<accession>A0A1G8B9I1</accession>
<feature type="transmembrane region" description="Helical" evidence="1">
    <location>
        <begin position="6"/>
        <end position="25"/>
    </location>
</feature>
<name>A0A1G8B9I1_9FLAO</name>
<organism evidence="2 3">
    <name type="scientific">Winogradskyella thalassocola</name>
    <dbReference type="NCBI Taxonomy" id="262004"/>
    <lineage>
        <taxon>Bacteria</taxon>
        <taxon>Pseudomonadati</taxon>
        <taxon>Bacteroidota</taxon>
        <taxon>Flavobacteriia</taxon>
        <taxon>Flavobacteriales</taxon>
        <taxon>Flavobacteriaceae</taxon>
        <taxon>Winogradskyella</taxon>
    </lineage>
</organism>
<gene>
    <name evidence="2" type="ORF">SAMN04489796_102198</name>
</gene>
<keyword evidence="1" id="KW-1133">Transmembrane helix</keyword>
<dbReference type="STRING" id="262004.SAMN04489796_102198"/>
<dbReference type="OrthoDB" id="2082218at2"/>
<dbReference type="EMBL" id="FNCZ01000002">
    <property type="protein sequence ID" value="SDH29845.1"/>
    <property type="molecule type" value="Genomic_DNA"/>
</dbReference>
<dbReference type="Proteomes" id="UP000199492">
    <property type="component" value="Unassembled WGS sequence"/>
</dbReference>
<feature type="transmembrane region" description="Helical" evidence="1">
    <location>
        <begin position="154"/>
        <end position="187"/>
    </location>
</feature>
<keyword evidence="3" id="KW-1185">Reference proteome</keyword>
<keyword evidence="1" id="KW-0472">Membrane</keyword>
<evidence type="ECO:0008006" key="4">
    <source>
        <dbReference type="Google" id="ProtNLM"/>
    </source>
</evidence>
<sequence>MNETIIERFTFFVIIGILLYIALKLKIAQYNKKRKQKKRFARGLMLENKARGFLQDKGYSIVGEQEQYFHRYKVNNKNFESKIILDYVVEKDGKKFIVEVKSGKSAISVQDKNSRRQLLEYDFVIENDGIFLLDMENRTMKLVKFYTKAEHQRFYFYKFLLVLATIGILIPFWNIKILLMILIVLIWKYPEKTESVLNMISI</sequence>
<evidence type="ECO:0000313" key="3">
    <source>
        <dbReference type="Proteomes" id="UP000199492"/>
    </source>
</evidence>